<name>A0ABQ2GAM3_9ACTN</name>
<dbReference type="EMBL" id="BMMI01000011">
    <property type="protein sequence ID" value="GGL83171.1"/>
    <property type="molecule type" value="Genomic_DNA"/>
</dbReference>
<sequence>MTARRVLVVALALTTLLLAGAPAAQAHTDRGVAGSNRAGRVAELSPQMPGVDLSVTQFGDCHQVLNGSSSTVTVCGYSNEEYLRIGPDGVWRNENSPATRLKLRLDGRTTLPANAAPDVPPEWRQVSTGPECSWHDHRTNWMLSTRPR</sequence>
<accession>A0ABQ2GAM3</accession>
<protein>
    <recommendedName>
        <fullName evidence="4">Secreted protein</fullName>
    </recommendedName>
</protein>
<evidence type="ECO:0008006" key="4">
    <source>
        <dbReference type="Google" id="ProtNLM"/>
    </source>
</evidence>
<proteinExistence type="predicted"/>
<dbReference type="Proteomes" id="UP000648663">
    <property type="component" value="Unassembled WGS sequence"/>
</dbReference>
<reference evidence="3" key="1">
    <citation type="journal article" date="2019" name="Int. J. Syst. Evol. Microbiol.">
        <title>The Global Catalogue of Microorganisms (GCM) 10K type strain sequencing project: providing services to taxonomists for standard genome sequencing and annotation.</title>
        <authorList>
            <consortium name="The Broad Institute Genomics Platform"/>
            <consortium name="The Broad Institute Genome Sequencing Center for Infectious Disease"/>
            <person name="Wu L."/>
            <person name="Ma J."/>
        </authorList>
    </citation>
    <scope>NUCLEOTIDE SEQUENCE [LARGE SCALE GENOMIC DNA]</scope>
    <source>
        <strain evidence="3">CGMCC 4.5581</strain>
    </source>
</reference>
<comment type="caution">
    <text evidence="2">The sequence shown here is derived from an EMBL/GenBank/DDBJ whole genome shotgun (WGS) entry which is preliminary data.</text>
</comment>
<feature type="chain" id="PRO_5045668981" description="Secreted protein" evidence="1">
    <location>
        <begin position="27"/>
        <end position="148"/>
    </location>
</feature>
<dbReference type="InterPro" id="IPR006311">
    <property type="entry name" value="TAT_signal"/>
</dbReference>
<organism evidence="2 3">
    <name type="scientific">Modestobacter marinus</name>
    <dbReference type="NCBI Taxonomy" id="477641"/>
    <lineage>
        <taxon>Bacteria</taxon>
        <taxon>Bacillati</taxon>
        <taxon>Actinomycetota</taxon>
        <taxon>Actinomycetes</taxon>
        <taxon>Geodermatophilales</taxon>
        <taxon>Geodermatophilaceae</taxon>
        <taxon>Modestobacter</taxon>
    </lineage>
</organism>
<evidence type="ECO:0000313" key="3">
    <source>
        <dbReference type="Proteomes" id="UP000648663"/>
    </source>
</evidence>
<feature type="signal peptide" evidence="1">
    <location>
        <begin position="1"/>
        <end position="26"/>
    </location>
</feature>
<keyword evidence="3" id="KW-1185">Reference proteome</keyword>
<evidence type="ECO:0000256" key="1">
    <source>
        <dbReference type="SAM" id="SignalP"/>
    </source>
</evidence>
<gene>
    <name evidence="2" type="ORF">GCM10011589_44500</name>
</gene>
<evidence type="ECO:0000313" key="2">
    <source>
        <dbReference type="EMBL" id="GGL83171.1"/>
    </source>
</evidence>
<keyword evidence="1" id="KW-0732">Signal</keyword>
<dbReference type="PROSITE" id="PS51318">
    <property type="entry name" value="TAT"/>
    <property type="match status" value="1"/>
</dbReference>